<organism evidence="7 8">
    <name type="scientific">Aphanomyces euteiches</name>
    <dbReference type="NCBI Taxonomy" id="100861"/>
    <lineage>
        <taxon>Eukaryota</taxon>
        <taxon>Sar</taxon>
        <taxon>Stramenopiles</taxon>
        <taxon>Oomycota</taxon>
        <taxon>Saprolegniomycetes</taxon>
        <taxon>Saprolegniales</taxon>
        <taxon>Verrucalvaceae</taxon>
        <taxon>Aphanomyces</taxon>
    </lineage>
</organism>
<dbReference type="EMBL" id="VJMJ01000155">
    <property type="protein sequence ID" value="KAF0730329.1"/>
    <property type="molecule type" value="Genomic_DNA"/>
</dbReference>
<comment type="caution">
    <text evidence="7">The sequence shown here is derived from an EMBL/GenBank/DDBJ whole genome shotgun (WGS) entry which is preliminary data.</text>
</comment>
<evidence type="ECO:0000313" key="7">
    <source>
        <dbReference type="EMBL" id="KAF0730329.1"/>
    </source>
</evidence>
<feature type="repeat" description="ANK" evidence="4">
    <location>
        <begin position="230"/>
        <end position="262"/>
    </location>
</feature>
<dbReference type="SMART" id="SM00239">
    <property type="entry name" value="C2"/>
    <property type="match status" value="1"/>
</dbReference>
<dbReference type="AlphaFoldDB" id="A0A6G0WS77"/>
<dbReference type="CDD" id="cd00201">
    <property type="entry name" value="WW"/>
    <property type="match status" value="1"/>
</dbReference>
<dbReference type="InterPro" id="IPR001202">
    <property type="entry name" value="WW_dom"/>
</dbReference>
<dbReference type="PANTHER" id="PTHR24136:SF15">
    <property type="entry name" value="ANK_REP_REGION DOMAIN-CONTAINING PROTEIN"/>
    <property type="match status" value="1"/>
</dbReference>
<evidence type="ECO:0000256" key="4">
    <source>
        <dbReference type="PROSITE-ProRule" id="PRU00023"/>
    </source>
</evidence>
<dbReference type="GO" id="GO:0016567">
    <property type="term" value="P:protein ubiquitination"/>
    <property type="evidence" value="ECO:0007669"/>
    <property type="project" value="TreeGrafter"/>
</dbReference>
<name>A0A6G0WS77_9STRA</name>
<dbReference type="VEuPathDB" id="FungiDB:AeMF1_012542"/>
<evidence type="ECO:0000313" key="8">
    <source>
        <dbReference type="Proteomes" id="UP000481153"/>
    </source>
</evidence>
<dbReference type="PANTHER" id="PTHR24136">
    <property type="entry name" value="SOWAH (DROSOPHILA) HOMOLOG"/>
    <property type="match status" value="1"/>
</dbReference>
<evidence type="ECO:0000256" key="1">
    <source>
        <dbReference type="ARBA" id="ARBA00005949"/>
    </source>
</evidence>
<dbReference type="InterPro" id="IPR036020">
    <property type="entry name" value="WW_dom_sf"/>
</dbReference>
<dbReference type="CDD" id="cd00030">
    <property type="entry name" value="C2"/>
    <property type="match status" value="1"/>
</dbReference>
<dbReference type="Pfam" id="PF12796">
    <property type="entry name" value="Ank_2"/>
    <property type="match status" value="1"/>
</dbReference>
<feature type="domain" description="C2" evidence="5">
    <location>
        <begin position="508"/>
        <end position="634"/>
    </location>
</feature>
<dbReference type="InterPro" id="IPR051573">
    <property type="entry name" value="Ankyrin-SOCS_box_domain"/>
</dbReference>
<dbReference type="Pfam" id="PF00397">
    <property type="entry name" value="WW"/>
    <property type="match status" value="1"/>
</dbReference>
<dbReference type="InterPro" id="IPR036770">
    <property type="entry name" value="Ankyrin_rpt-contain_sf"/>
</dbReference>
<dbReference type="InterPro" id="IPR035892">
    <property type="entry name" value="C2_domain_sf"/>
</dbReference>
<dbReference type="SUPFAM" id="SSF49562">
    <property type="entry name" value="C2 domain (Calcium/lipid-binding domain, CaLB)"/>
    <property type="match status" value="1"/>
</dbReference>
<keyword evidence="8" id="KW-1185">Reference proteome</keyword>
<comment type="similarity">
    <text evidence="1">Belongs to the ankyrin SOCS box (ASB) family.</text>
</comment>
<evidence type="ECO:0008006" key="9">
    <source>
        <dbReference type="Google" id="ProtNLM"/>
    </source>
</evidence>
<evidence type="ECO:0000259" key="6">
    <source>
        <dbReference type="PROSITE" id="PS50020"/>
    </source>
</evidence>
<evidence type="ECO:0000259" key="5">
    <source>
        <dbReference type="PROSITE" id="PS50004"/>
    </source>
</evidence>
<dbReference type="Pfam" id="PF00168">
    <property type="entry name" value="C2"/>
    <property type="match status" value="1"/>
</dbReference>
<dbReference type="SMART" id="SM00248">
    <property type="entry name" value="ANK"/>
    <property type="match status" value="3"/>
</dbReference>
<evidence type="ECO:0000256" key="2">
    <source>
        <dbReference type="ARBA" id="ARBA00022737"/>
    </source>
</evidence>
<dbReference type="PROSITE" id="PS50020">
    <property type="entry name" value="WW_DOMAIN_2"/>
    <property type="match status" value="1"/>
</dbReference>
<proteinExistence type="inferred from homology"/>
<dbReference type="Gene3D" id="2.60.40.150">
    <property type="entry name" value="C2 domain"/>
    <property type="match status" value="1"/>
</dbReference>
<dbReference type="SUPFAM" id="SSF51045">
    <property type="entry name" value="WW domain"/>
    <property type="match status" value="1"/>
</dbReference>
<dbReference type="InterPro" id="IPR002110">
    <property type="entry name" value="Ankyrin_rpt"/>
</dbReference>
<sequence length="709" mass="81087">MFAREDAIDVKEAAAIRIQKLYRRRAARYLTLQLANAIYRKCYDESTGLYYYCNLKTGETAWERPKIFGNEDAPTFEEAIQANVKDSTRSNEMESLPAANDPVPEVEDAATQFQLDKARKAKIKEDKETGLKLIQLQAQAKQDLERQNRKKMHQGRKNWEKCVKSELQQAREVRLQAIESENKRTLQDFIDGRAHKPQVESIREACMHGHMDRVETLLAEGWSPNAESAMGLTPLFAACIGGHVEIVKLLLQRGAQVNHRHIVTQRTAYMEACQRPNANVVLELLRWGARIEWKDKQGRMASDSITSKNVQALHIMASGVWTPSSSLVFPNAFRAASLALAFISKCQRCQGIQRRKDASKVAKAKRLELQKRLVQAKVQYDHDLKQSKLQLGLPKRRNAAASADERFDQTRDEILQDAEQAALALHRASQPAYFTEGNLLIILSFCQRHWFDSREPRRQSSKPNARICLAPTRRWISSAVLPTDLSAQLEKNSAEIKTTSVELQELEETETINVDAGVYVKSSTAESTAEVTLTVVEAVNLPKRPHNGLIDPFVRARLHDEHGRILCEFEATEPRLQEESPSWDFEMKFHAVPTIRCVLHVQLMDLNYGRPEKAGEVSIALRKYVDQKDHDEWHILPLTLKQTLVEADKPRKEQAKLRLIVRFQHAKNLILMREIAKASGRRQELLQLRRQYIQDQLTRVLTLLEPKQS</sequence>
<accession>A0A6G0WS77</accession>
<feature type="domain" description="WW" evidence="6">
    <location>
        <begin position="45"/>
        <end position="67"/>
    </location>
</feature>
<dbReference type="PROSITE" id="PS50004">
    <property type="entry name" value="C2"/>
    <property type="match status" value="1"/>
</dbReference>
<dbReference type="Gene3D" id="2.20.70.10">
    <property type="match status" value="1"/>
</dbReference>
<gene>
    <name evidence="7" type="ORF">Ae201684_012327</name>
</gene>
<dbReference type="GO" id="GO:0045732">
    <property type="term" value="P:positive regulation of protein catabolic process"/>
    <property type="evidence" value="ECO:0007669"/>
    <property type="project" value="TreeGrafter"/>
</dbReference>
<keyword evidence="3 4" id="KW-0040">ANK repeat</keyword>
<dbReference type="PROSITE" id="PS50088">
    <property type="entry name" value="ANK_REPEAT"/>
    <property type="match status" value="1"/>
</dbReference>
<dbReference type="PROSITE" id="PS50297">
    <property type="entry name" value="ANK_REP_REGION"/>
    <property type="match status" value="1"/>
</dbReference>
<dbReference type="SUPFAM" id="SSF48403">
    <property type="entry name" value="Ankyrin repeat"/>
    <property type="match status" value="1"/>
</dbReference>
<dbReference type="InterPro" id="IPR000008">
    <property type="entry name" value="C2_dom"/>
</dbReference>
<dbReference type="SMART" id="SM00456">
    <property type="entry name" value="WW"/>
    <property type="match status" value="1"/>
</dbReference>
<dbReference type="Gene3D" id="1.25.40.20">
    <property type="entry name" value="Ankyrin repeat-containing domain"/>
    <property type="match status" value="1"/>
</dbReference>
<protein>
    <recommendedName>
        <fullName evidence="9">WW domain-containing protein</fullName>
    </recommendedName>
</protein>
<keyword evidence="2" id="KW-0677">Repeat</keyword>
<evidence type="ECO:0000256" key="3">
    <source>
        <dbReference type="ARBA" id="ARBA00023043"/>
    </source>
</evidence>
<reference evidence="7 8" key="1">
    <citation type="submission" date="2019-07" db="EMBL/GenBank/DDBJ databases">
        <title>Genomics analysis of Aphanomyces spp. identifies a new class of oomycete effector associated with host adaptation.</title>
        <authorList>
            <person name="Gaulin E."/>
        </authorList>
    </citation>
    <scope>NUCLEOTIDE SEQUENCE [LARGE SCALE GENOMIC DNA]</scope>
    <source>
        <strain evidence="7 8">ATCC 201684</strain>
    </source>
</reference>
<dbReference type="Proteomes" id="UP000481153">
    <property type="component" value="Unassembled WGS sequence"/>
</dbReference>